<dbReference type="InterPro" id="IPR003374">
    <property type="entry name" value="ApbE-like_sf"/>
</dbReference>
<comment type="cofactor">
    <cofactor evidence="11">
        <name>Mg(2+)</name>
        <dbReference type="ChEBI" id="CHEBI:18420"/>
    </cofactor>
    <cofactor evidence="11">
        <name>Mn(2+)</name>
        <dbReference type="ChEBI" id="CHEBI:29035"/>
    </cofactor>
    <text evidence="11">Magnesium. Can also use manganese.</text>
</comment>
<evidence type="ECO:0000256" key="1">
    <source>
        <dbReference type="ARBA" id="ARBA00011955"/>
    </source>
</evidence>
<organism evidence="13 14">
    <name type="scientific">Roseovarius faecimaris</name>
    <dbReference type="NCBI Taxonomy" id="2494550"/>
    <lineage>
        <taxon>Bacteria</taxon>
        <taxon>Pseudomonadati</taxon>
        <taxon>Pseudomonadota</taxon>
        <taxon>Alphaproteobacteria</taxon>
        <taxon>Rhodobacterales</taxon>
        <taxon>Roseobacteraceae</taxon>
        <taxon>Roseovarius</taxon>
    </lineage>
</organism>
<evidence type="ECO:0000256" key="12">
    <source>
        <dbReference type="SAM" id="SignalP"/>
    </source>
</evidence>
<dbReference type="PANTHER" id="PTHR30040:SF2">
    <property type="entry name" value="FAD:PROTEIN FMN TRANSFERASE"/>
    <property type="match status" value="1"/>
</dbReference>
<dbReference type="PIRSF" id="PIRSF006268">
    <property type="entry name" value="ApbE"/>
    <property type="match status" value="1"/>
</dbReference>
<feature type="chain" id="PRO_5039944980" description="FAD:protein FMN transferase" evidence="12">
    <location>
        <begin position="27"/>
        <end position="311"/>
    </location>
</feature>
<dbReference type="EC" id="2.7.1.180" evidence="1 10"/>
<dbReference type="Proteomes" id="UP000428330">
    <property type="component" value="Chromosome"/>
</dbReference>
<feature type="binding site" evidence="11">
    <location>
        <position position="285"/>
    </location>
    <ligand>
        <name>Mg(2+)</name>
        <dbReference type="ChEBI" id="CHEBI:18420"/>
    </ligand>
</feature>
<dbReference type="GO" id="GO:0016740">
    <property type="term" value="F:transferase activity"/>
    <property type="evidence" value="ECO:0007669"/>
    <property type="project" value="UniProtKB-UniRule"/>
</dbReference>
<evidence type="ECO:0000313" key="13">
    <source>
        <dbReference type="EMBL" id="QGX98373.1"/>
    </source>
</evidence>
<protein>
    <recommendedName>
        <fullName evidence="2 10">FAD:protein FMN transferase</fullName>
        <ecNumber evidence="1 10">2.7.1.180</ecNumber>
    </recommendedName>
    <alternativeName>
        <fullName evidence="8 10">Flavin transferase</fullName>
    </alternativeName>
</protein>
<sequence length="311" mass="32257">MTLTRRRFLTMSAVAAGTALTGTATAAATSTWRGRALGAPASLRLAGLTGQEAAPVFAAVEAELARLEGIFSLYRADSALSRLNATGRLDAPPPELLEVLGLCDALHRATQGAFDPSVQPLFVAYAEALRRHTAPDPDHLAAAHARVGWEAVRFGKDQIILERAGAALTLNGIAQGYITDRIAALLRGAGLGNVLIDMGEISALGMNPETGLPWKAGIRGANGALVKRLSLTDRAMATSDPTGFLLSTDGRTGHIFHPRQGDTASGASLVSVSAPQAALADGLSTALCVLDRAHHAEAVRTFPGASLEFIA</sequence>
<keyword evidence="12" id="KW-0732">Signal</keyword>
<dbReference type="SUPFAM" id="SSF143631">
    <property type="entry name" value="ApbE-like"/>
    <property type="match status" value="1"/>
</dbReference>
<dbReference type="KEGG" id="rom:EI983_08805"/>
<reference evidence="14" key="1">
    <citation type="submission" date="2018-12" db="EMBL/GenBank/DDBJ databases">
        <title>Complete genome sequence of Roseovarius sp. MME-070.</title>
        <authorList>
            <person name="Nam Y.-D."/>
            <person name="Kang J."/>
            <person name="Chung W.-H."/>
            <person name="Park Y.S."/>
        </authorList>
    </citation>
    <scope>NUCLEOTIDE SEQUENCE [LARGE SCALE GENOMIC DNA]</scope>
    <source>
        <strain evidence="14">MME-070</strain>
    </source>
</reference>
<dbReference type="EMBL" id="CP034348">
    <property type="protein sequence ID" value="QGX98373.1"/>
    <property type="molecule type" value="Genomic_DNA"/>
</dbReference>
<evidence type="ECO:0000313" key="14">
    <source>
        <dbReference type="Proteomes" id="UP000428330"/>
    </source>
</evidence>
<keyword evidence="3 10" id="KW-0285">Flavoprotein</keyword>
<name>A0A6I6IR75_9RHOB</name>
<feature type="binding site" evidence="11">
    <location>
        <position position="172"/>
    </location>
    <ligand>
        <name>Mg(2+)</name>
        <dbReference type="ChEBI" id="CHEBI:18420"/>
    </ligand>
</feature>
<dbReference type="AlphaFoldDB" id="A0A6I6IR75"/>
<evidence type="ECO:0000256" key="5">
    <source>
        <dbReference type="ARBA" id="ARBA00022723"/>
    </source>
</evidence>
<keyword evidence="5 10" id="KW-0479">Metal-binding</keyword>
<gene>
    <name evidence="13" type="ORF">EI983_08805</name>
</gene>
<keyword evidence="6 10" id="KW-0274">FAD</keyword>
<comment type="catalytic activity">
    <reaction evidence="9 10">
        <text>L-threonyl-[protein] + FAD = FMN-L-threonyl-[protein] + AMP + H(+)</text>
        <dbReference type="Rhea" id="RHEA:36847"/>
        <dbReference type="Rhea" id="RHEA-COMP:11060"/>
        <dbReference type="Rhea" id="RHEA-COMP:11061"/>
        <dbReference type="ChEBI" id="CHEBI:15378"/>
        <dbReference type="ChEBI" id="CHEBI:30013"/>
        <dbReference type="ChEBI" id="CHEBI:57692"/>
        <dbReference type="ChEBI" id="CHEBI:74257"/>
        <dbReference type="ChEBI" id="CHEBI:456215"/>
        <dbReference type="EC" id="2.7.1.180"/>
    </reaction>
</comment>
<feature type="binding site" evidence="11">
    <location>
        <position position="281"/>
    </location>
    <ligand>
        <name>Mg(2+)</name>
        <dbReference type="ChEBI" id="CHEBI:18420"/>
    </ligand>
</feature>
<dbReference type="InterPro" id="IPR006311">
    <property type="entry name" value="TAT_signal"/>
</dbReference>
<accession>A0A6I6IR75</accession>
<dbReference type="Pfam" id="PF02424">
    <property type="entry name" value="ApbE"/>
    <property type="match status" value="1"/>
</dbReference>
<evidence type="ECO:0000256" key="11">
    <source>
        <dbReference type="PIRSR" id="PIRSR006268-2"/>
    </source>
</evidence>
<evidence type="ECO:0000256" key="7">
    <source>
        <dbReference type="ARBA" id="ARBA00022842"/>
    </source>
</evidence>
<evidence type="ECO:0000256" key="2">
    <source>
        <dbReference type="ARBA" id="ARBA00016337"/>
    </source>
</evidence>
<dbReference type="PROSITE" id="PS51318">
    <property type="entry name" value="TAT"/>
    <property type="match status" value="1"/>
</dbReference>
<dbReference type="RefSeq" id="WP_157707004.1">
    <property type="nucleotide sequence ID" value="NZ_CP034348.1"/>
</dbReference>
<dbReference type="OrthoDB" id="9778595at2"/>
<feature type="signal peptide" evidence="12">
    <location>
        <begin position="1"/>
        <end position="26"/>
    </location>
</feature>
<dbReference type="InterPro" id="IPR024932">
    <property type="entry name" value="ApbE"/>
</dbReference>
<dbReference type="GO" id="GO:0046872">
    <property type="term" value="F:metal ion binding"/>
    <property type="evidence" value="ECO:0007669"/>
    <property type="project" value="UniProtKB-UniRule"/>
</dbReference>
<comment type="similarity">
    <text evidence="10">Belongs to the ApbE family.</text>
</comment>
<evidence type="ECO:0000256" key="4">
    <source>
        <dbReference type="ARBA" id="ARBA00022679"/>
    </source>
</evidence>
<evidence type="ECO:0000256" key="3">
    <source>
        <dbReference type="ARBA" id="ARBA00022630"/>
    </source>
</evidence>
<keyword evidence="7 10" id="KW-0460">Magnesium</keyword>
<proteinExistence type="inferred from homology"/>
<keyword evidence="4 10" id="KW-0808">Transferase</keyword>
<evidence type="ECO:0000256" key="10">
    <source>
        <dbReference type="PIRNR" id="PIRNR006268"/>
    </source>
</evidence>
<dbReference type="PANTHER" id="PTHR30040">
    <property type="entry name" value="THIAMINE BIOSYNTHESIS LIPOPROTEIN APBE"/>
    <property type="match status" value="1"/>
</dbReference>
<keyword evidence="14" id="KW-1185">Reference proteome</keyword>
<dbReference type="Gene3D" id="3.10.520.10">
    <property type="entry name" value="ApbE-like domains"/>
    <property type="match status" value="1"/>
</dbReference>
<evidence type="ECO:0000256" key="8">
    <source>
        <dbReference type="ARBA" id="ARBA00031306"/>
    </source>
</evidence>
<evidence type="ECO:0000256" key="9">
    <source>
        <dbReference type="ARBA" id="ARBA00048540"/>
    </source>
</evidence>
<evidence type="ECO:0000256" key="6">
    <source>
        <dbReference type="ARBA" id="ARBA00022827"/>
    </source>
</evidence>